<protein>
    <submittedName>
        <fullName evidence="1">Uncharacterized protein</fullName>
    </submittedName>
</protein>
<reference evidence="1" key="1">
    <citation type="submission" date="2021-03" db="EMBL/GenBank/DDBJ databases">
        <title>Chromosome level genome of the anhydrobiotic midge Polypedilum vanderplanki.</title>
        <authorList>
            <person name="Yoshida Y."/>
            <person name="Kikawada T."/>
            <person name="Gusev O."/>
        </authorList>
    </citation>
    <scope>NUCLEOTIDE SEQUENCE</scope>
    <source>
        <strain evidence="1">NIAS01</strain>
        <tissue evidence="1">Whole body or cell culture</tissue>
    </source>
</reference>
<name>A0A9J6CH30_POLVA</name>
<evidence type="ECO:0000313" key="2">
    <source>
        <dbReference type="Proteomes" id="UP001107558"/>
    </source>
</evidence>
<organism evidence="1 2">
    <name type="scientific">Polypedilum vanderplanki</name>
    <name type="common">Sleeping chironomid midge</name>
    <dbReference type="NCBI Taxonomy" id="319348"/>
    <lineage>
        <taxon>Eukaryota</taxon>
        <taxon>Metazoa</taxon>
        <taxon>Ecdysozoa</taxon>
        <taxon>Arthropoda</taxon>
        <taxon>Hexapoda</taxon>
        <taxon>Insecta</taxon>
        <taxon>Pterygota</taxon>
        <taxon>Neoptera</taxon>
        <taxon>Endopterygota</taxon>
        <taxon>Diptera</taxon>
        <taxon>Nematocera</taxon>
        <taxon>Chironomoidea</taxon>
        <taxon>Chironomidae</taxon>
        <taxon>Chironominae</taxon>
        <taxon>Polypedilum</taxon>
        <taxon>Polypedilum</taxon>
    </lineage>
</organism>
<gene>
    <name evidence="1" type="ORF">PVAND_010549</name>
</gene>
<dbReference type="AlphaFoldDB" id="A0A9J6CH30"/>
<keyword evidence="2" id="KW-1185">Reference proteome</keyword>
<proteinExistence type="predicted"/>
<sequence>MVITKPSLKEFYENFKYELFDSGLIMPQMQNDDAIVEELEMSFEEVQKMVGSEDLITCEVEFIDRQILQIHKPKTVVSKKFRCPELVNKIKIRKKIHEVKSPVKLITETIENQKINTTAYYNLRGKRKAAPAAAIKSEYVYSNQKKIRQF</sequence>
<dbReference type="EMBL" id="JADBJN010000001">
    <property type="protein sequence ID" value="KAG5681083.1"/>
    <property type="molecule type" value="Genomic_DNA"/>
</dbReference>
<accession>A0A9J6CH30</accession>
<dbReference type="Proteomes" id="UP001107558">
    <property type="component" value="Chromosome 1"/>
</dbReference>
<comment type="caution">
    <text evidence="1">The sequence shown here is derived from an EMBL/GenBank/DDBJ whole genome shotgun (WGS) entry which is preliminary data.</text>
</comment>
<evidence type="ECO:0000313" key="1">
    <source>
        <dbReference type="EMBL" id="KAG5681083.1"/>
    </source>
</evidence>